<dbReference type="GO" id="GO:0034628">
    <property type="term" value="P:'de novo' NAD+ biosynthetic process from L-aspartate"/>
    <property type="evidence" value="ECO:0007669"/>
    <property type="project" value="TreeGrafter"/>
</dbReference>
<evidence type="ECO:0000259" key="14">
    <source>
        <dbReference type="Pfam" id="PF02910"/>
    </source>
</evidence>
<sequence>MNREADFLVIGTGIGGLSFALKAAEHGKVIIISKTAIDETNTTYAQGGIASVMYEPDNFEKHIQDTLVAGAGICNREVVEMVVAEAPNQIRQLINWGVKFDKDDTGKYDLNREGGHSEHRILHHKDNTGFEIQRKLSAAVRAHKNITVLENHFAVEILTQHHLGQLVKRNMNGTKCYGAYVLDLKTQLVHTFLAKVTVLATGGTGNAYHTTTNPPIATGDGIAMVHRAKGIIENMEFIQFHPTSLYNPGERPSYLITEAMRGYGAILRTIDGKEFMLKYDKRGSLAPRDIVARAIDNEMKQRGDEFVYLDVTHKDSELTKYHFPNIYKKCLSIDIDITKDYIPVVPAAHYLCGGIKVDMNGETTINNLYAVGECSCTGLHGANRLASNSLIEAIVYAEKAYRNALSKINNIQLNSDIPNWDHGGTTHPEEMVLITQSYKEMQQIMSNYVGIVRSNLRLERALKRLGIIYQETEELYKKSTLTQNLCELRNLVAVGYLIIKHAKAMRESVGLHYSLDYPSNKTGYEF</sequence>
<dbReference type="InterPro" id="IPR003953">
    <property type="entry name" value="FAD-dep_OxRdtase_2_FAD-bd"/>
</dbReference>
<dbReference type="GO" id="GO:0008734">
    <property type="term" value="F:L-aspartate oxidase activity"/>
    <property type="evidence" value="ECO:0007669"/>
    <property type="project" value="UniProtKB-UniRule"/>
</dbReference>
<protein>
    <recommendedName>
        <fullName evidence="4 10">L-aspartate oxidase</fullName>
        <ecNumber evidence="4 10">1.4.3.16</ecNumber>
    </recommendedName>
</protein>
<dbReference type="PIRSF" id="PIRSF000171">
    <property type="entry name" value="SDHA_APRA_LASPO"/>
    <property type="match status" value="1"/>
</dbReference>
<evidence type="ECO:0000259" key="13">
    <source>
        <dbReference type="Pfam" id="PF00890"/>
    </source>
</evidence>
<evidence type="ECO:0000256" key="10">
    <source>
        <dbReference type="NCBIfam" id="TIGR00551"/>
    </source>
</evidence>
<feature type="domain" description="Fumarate reductase/succinate dehydrogenase flavoprotein-like C-terminal" evidence="14">
    <location>
        <begin position="439"/>
        <end position="519"/>
    </location>
</feature>
<accession>A0A4R2E333</accession>
<dbReference type="FunFam" id="3.90.700.10:FF:000002">
    <property type="entry name" value="L-aspartate oxidase"/>
    <property type="match status" value="1"/>
</dbReference>
<evidence type="ECO:0000256" key="6">
    <source>
        <dbReference type="ARBA" id="ARBA00022642"/>
    </source>
</evidence>
<evidence type="ECO:0000256" key="2">
    <source>
        <dbReference type="ARBA" id="ARBA00004950"/>
    </source>
</evidence>
<dbReference type="PRINTS" id="PR00411">
    <property type="entry name" value="PNDRDTASEI"/>
</dbReference>
<comment type="similarity">
    <text evidence="3 12">Belongs to the FAD-dependent oxidoreductase 2 family. NadB subfamily.</text>
</comment>
<comment type="cofactor">
    <cofactor evidence="1 12">
        <name>FAD</name>
        <dbReference type="ChEBI" id="CHEBI:57692"/>
    </cofactor>
</comment>
<keyword evidence="7 12" id="KW-0274">FAD</keyword>
<proteinExistence type="inferred from homology"/>
<comment type="pathway">
    <text evidence="2 12">Cofactor biosynthesis; NAD(+) biosynthesis; iminoaspartate from L-aspartate (oxidase route): step 1/1.</text>
</comment>
<reference evidence="15 16" key="1">
    <citation type="submission" date="2019-03" db="EMBL/GenBank/DDBJ databases">
        <title>Genomic Encyclopedia of Archaeal and Bacterial Type Strains, Phase II (KMG-II): from individual species to whole genera.</title>
        <authorList>
            <person name="Goeker M."/>
        </authorList>
    </citation>
    <scope>NUCLEOTIDE SEQUENCE [LARGE SCALE GENOMIC DNA]</scope>
    <source>
        <strain evidence="15 16">RL-C</strain>
    </source>
</reference>
<keyword evidence="8 12" id="KW-0560">Oxidoreductase</keyword>
<dbReference type="PRINTS" id="PR00368">
    <property type="entry name" value="FADPNR"/>
</dbReference>
<dbReference type="PANTHER" id="PTHR42716:SF2">
    <property type="entry name" value="L-ASPARTATE OXIDASE, CHLOROPLASTIC"/>
    <property type="match status" value="1"/>
</dbReference>
<dbReference type="Pfam" id="PF02910">
    <property type="entry name" value="Succ_DH_flav_C"/>
    <property type="match status" value="1"/>
</dbReference>
<evidence type="ECO:0000313" key="15">
    <source>
        <dbReference type="EMBL" id="TCN62053.1"/>
    </source>
</evidence>
<dbReference type="InterPro" id="IPR037099">
    <property type="entry name" value="Fum_R/Succ_DH_flav-like_C_sf"/>
</dbReference>
<evidence type="ECO:0000256" key="1">
    <source>
        <dbReference type="ARBA" id="ARBA00001974"/>
    </source>
</evidence>
<dbReference type="Proteomes" id="UP000294830">
    <property type="component" value="Unassembled WGS sequence"/>
</dbReference>
<dbReference type="InterPro" id="IPR005288">
    <property type="entry name" value="NadB"/>
</dbReference>
<dbReference type="InterPro" id="IPR036188">
    <property type="entry name" value="FAD/NAD-bd_sf"/>
</dbReference>
<comment type="subcellular location">
    <subcellularLocation>
        <location evidence="12">Cytoplasm</location>
    </subcellularLocation>
</comment>
<dbReference type="SUPFAM" id="SSF56425">
    <property type="entry name" value="Succinate dehydrogenase/fumarate reductase flavoprotein, catalytic domain"/>
    <property type="match status" value="1"/>
</dbReference>
<dbReference type="InterPro" id="IPR027477">
    <property type="entry name" value="Succ_DH/fumarate_Rdtase_cat_sf"/>
</dbReference>
<feature type="active site" description="Proton acceptor" evidence="11">
    <location>
        <position position="288"/>
    </location>
</feature>
<feature type="domain" description="FAD-dependent oxidoreductase 2 FAD-binding" evidence="13">
    <location>
        <begin position="6"/>
        <end position="390"/>
    </location>
</feature>
<dbReference type="OrthoDB" id="9806724at2"/>
<comment type="catalytic activity">
    <reaction evidence="9">
        <text>L-aspartate + O2 = iminosuccinate + H2O2</text>
        <dbReference type="Rhea" id="RHEA:25876"/>
        <dbReference type="ChEBI" id="CHEBI:15379"/>
        <dbReference type="ChEBI" id="CHEBI:16240"/>
        <dbReference type="ChEBI" id="CHEBI:29991"/>
        <dbReference type="ChEBI" id="CHEBI:77875"/>
        <dbReference type="EC" id="1.4.3.16"/>
    </reaction>
    <physiologicalReaction direction="left-to-right" evidence="9">
        <dbReference type="Rhea" id="RHEA:25877"/>
    </physiologicalReaction>
</comment>
<dbReference type="EMBL" id="SLWB01000021">
    <property type="protein sequence ID" value="TCN62053.1"/>
    <property type="molecule type" value="Genomic_DNA"/>
</dbReference>
<dbReference type="UniPathway" id="UPA00253">
    <property type="reaction ID" value="UER00326"/>
</dbReference>
<dbReference type="InterPro" id="IPR015939">
    <property type="entry name" value="Fum_Rdtase/Succ_DH_flav-like_C"/>
</dbReference>
<dbReference type="Gene3D" id="3.90.700.10">
    <property type="entry name" value="Succinate dehydrogenase/fumarate reductase flavoprotein, catalytic domain"/>
    <property type="match status" value="1"/>
</dbReference>
<dbReference type="GO" id="GO:0005737">
    <property type="term" value="C:cytoplasm"/>
    <property type="evidence" value="ECO:0007669"/>
    <property type="project" value="UniProtKB-SubCell"/>
</dbReference>
<dbReference type="FunFam" id="1.20.58.100:FF:000002">
    <property type="entry name" value="L-aspartate oxidase"/>
    <property type="match status" value="1"/>
</dbReference>
<dbReference type="SUPFAM" id="SSF46977">
    <property type="entry name" value="Succinate dehydrogenase/fumarate reductase flavoprotein C-terminal domain"/>
    <property type="match status" value="1"/>
</dbReference>
<name>A0A4R2E333_9BACT</name>
<keyword evidence="6 12" id="KW-0662">Pyridine nucleotide biosynthesis</keyword>
<comment type="function">
    <text evidence="12">Catalyzes the oxidation of L-aspartate to iminoaspartate.</text>
</comment>
<evidence type="ECO:0000256" key="5">
    <source>
        <dbReference type="ARBA" id="ARBA00022630"/>
    </source>
</evidence>
<organism evidence="15 16">
    <name type="scientific">Acetobacteroides hydrogenigenes</name>
    <dbReference type="NCBI Taxonomy" id="979970"/>
    <lineage>
        <taxon>Bacteria</taxon>
        <taxon>Pseudomonadati</taxon>
        <taxon>Bacteroidota</taxon>
        <taxon>Bacteroidia</taxon>
        <taxon>Bacteroidales</taxon>
        <taxon>Rikenellaceae</taxon>
        <taxon>Acetobacteroides</taxon>
    </lineage>
</organism>
<evidence type="ECO:0000313" key="16">
    <source>
        <dbReference type="Proteomes" id="UP000294830"/>
    </source>
</evidence>
<keyword evidence="16" id="KW-1185">Reference proteome</keyword>
<dbReference type="AlphaFoldDB" id="A0A4R2E333"/>
<dbReference type="Gene3D" id="1.20.58.100">
    <property type="entry name" value="Fumarate reductase/succinate dehydrogenase flavoprotein-like, C-terminal domain"/>
    <property type="match status" value="1"/>
</dbReference>
<dbReference type="NCBIfam" id="NF006567">
    <property type="entry name" value="PRK09077.1"/>
    <property type="match status" value="1"/>
</dbReference>
<dbReference type="Gene3D" id="3.50.50.60">
    <property type="entry name" value="FAD/NAD(P)-binding domain"/>
    <property type="match status" value="1"/>
</dbReference>
<dbReference type="SUPFAM" id="SSF51905">
    <property type="entry name" value="FAD/NAD(P)-binding domain"/>
    <property type="match status" value="1"/>
</dbReference>
<evidence type="ECO:0000256" key="8">
    <source>
        <dbReference type="ARBA" id="ARBA00023002"/>
    </source>
</evidence>
<evidence type="ECO:0000256" key="11">
    <source>
        <dbReference type="PIRSR" id="PIRSR000171-1"/>
    </source>
</evidence>
<comment type="caution">
    <text evidence="15">The sequence shown here is derived from an EMBL/GenBank/DDBJ whole genome shotgun (WGS) entry which is preliminary data.</text>
</comment>
<evidence type="ECO:0000256" key="7">
    <source>
        <dbReference type="ARBA" id="ARBA00022827"/>
    </source>
</evidence>
<keyword evidence="5 12" id="KW-0285">Flavoprotein</keyword>
<evidence type="ECO:0000256" key="12">
    <source>
        <dbReference type="RuleBase" id="RU362049"/>
    </source>
</evidence>
<evidence type="ECO:0000256" key="9">
    <source>
        <dbReference type="ARBA" id="ARBA00048305"/>
    </source>
</evidence>
<dbReference type="EC" id="1.4.3.16" evidence="4 10"/>
<dbReference type="Pfam" id="PF00890">
    <property type="entry name" value="FAD_binding_2"/>
    <property type="match status" value="1"/>
</dbReference>
<evidence type="ECO:0000256" key="4">
    <source>
        <dbReference type="ARBA" id="ARBA00012173"/>
    </source>
</evidence>
<dbReference type="RefSeq" id="WP_131840520.1">
    <property type="nucleotide sequence ID" value="NZ_SLWB01000021.1"/>
</dbReference>
<dbReference type="PANTHER" id="PTHR42716">
    <property type="entry name" value="L-ASPARTATE OXIDASE"/>
    <property type="match status" value="1"/>
</dbReference>
<evidence type="ECO:0000256" key="3">
    <source>
        <dbReference type="ARBA" id="ARBA00008562"/>
    </source>
</evidence>
<dbReference type="NCBIfam" id="TIGR00551">
    <property type="entry name" value="nadB"/>
    <property type="match status" value="1"/>
</dbReference>
<gene>
    <name evidence="15" type="ORF">CLV25_12112</name>
</gene>